<name>A0ABN8XZK9_RANTA</name>
<organism evidence="2 3">
    <name type="scientific">Rangifer tarandus platyrhynchus</name>
    <name type="common">Svalbard reindeer</name>
    <dbReference type="NCBI Taxonomy" id="3082113"/>
    <lineage>
        <taxon>Eukaryota</taxon>
        <taxon>Metazoa</taxon>
        <taxon>Chordata</taxon>
        <taxon>Craniata</taxon>
        <taxon>Vertebrata</taxon>
        <taxon>Euteleostomi</taxon>
        <taxon>Mammalia</taxon>
        <taxon>Eutheria</taxon>
        <taxon>Laurasiatheria</taxon>
        <taxon>Artiodactyla</taxon>
        <taxon>Ruminantia</taxon>
        <taxon>Pecora</taxon>
        <taxon>Cervidae</taxon>
        <taxon>Odocoileinae</taxon>
        <taxon>Rangifer</taxon>
    </lineage>
</organism>
<accession>A0ABN8XZK9</accession>
<dbReference type="EMBL" id="OX459947">
    <property type="protein sequence ID" value="CAI9154793.1"/>
    <property type="molecule type" value="Genomic_DNA"/>
</dbReference>
<dbReference type="Proteomes" id="UP001176941">
    <property type="component" value="Chromosome 11"/>
</dbReference>
<sequence length="149" mass="16392">MGKGLETAVVKTVGPKEVAAAGAGRLTATPAPLGNRRPMPEAPECWFWWGSFVCLFWVFFIFFLPCERSSRRHRPFSDWLTQNTWGNPGHRAARPPPAPGLGAPEKITHASCRAGAELLSALRPTPPAVPTHHCSLPEERCILSFISFF</sequence>
<keyword evidence="1" id="KW-1133">Transmembrane helix</keyword>
<proteinExistence type="predicted"/>
<evidence type="ECO:0000256" key="1">
    <source>
        <dbReference type="SAM" id="Phobius"/>
    </source>
</evidence>
<gene>
    <name evidence="2" type="ORF">MRATA1EN1_LOCUS3755</name>
</gene>
<keyword evidence="3" id="KW-1185">Reference proteome</keyword>
<keyword evidence="1" id="KW-0812">Transmembrane</keyword>
<protein>
    <submittedName>
        <fullName evidence="2">Uncharacterized protein</fullName>
    </submittedName>
</protein>
<keyword evidence="1" id="KW-0472">Membrane</keyword>
<evidence type="ECO:0000313" key="2">
    <source>
        <dbReference type="EMBL" id="CAI9154793.1"/>
    </source>
</evidence>
<reference evidence="2" key="1">
    <citation type="submission" date="2023-04" db="EMBL/GenBank/DDBJ databases">
        <authorList>
            <consortium name="ELIXIR-Norway"/>
        </authorList>
    </citation>
    <scope>NUCLEOTIDE SEQUENCE [LARGE SCALE GENOMIC DNA]</scope>
</reference>
<feature type="transmembrane region" description="Helical" evidence="1">
    <location>
        <begin position="46"/>
        <end position="64"/>
    </location>
</feature>
<evidence type="ECO:0000313" key="3">
    <source>
        <dbReference type="Proteomes" id="UP001176941"/>
    </source>
</evidence>